<keyword evidence="4" id="KW-1185">Reference proteome</keyword>
<organism evidence="3 4">
    <name type="scientific">Kingdonia uniflora</name>
    <dbReference type="NCBI Taxonomy" id="39325"/>
    <lineage>
        <taxon>Eukaryota</taxon>
        <taxon>Viridiplantae</taxon>
        <taxon>Streptophyta</taxon>
        <taxon>Embryophyta</taxon>
        <taxon>Tracheophyta</taxon>
        <taxon>Spermatophyta</taxon>
        <taxon>Magnoliopsida</taxon>
        <taxon>Ranunculales</taxon>
        <taxon>Circaeasteraceae</taxon>
        <taxon>Kingdonia</taxon>
    </lineage>
</organism>
<dbReference type="InterPro" id="IPR029058">
    <property type="entry name" value="AB_hydrolase_fold"/>
</dbReference>
<dbReference type="GO" id="GO:0019748">
    <property type="term" value="P:secondary metabolic process"/>
    <property type="evidence" value="ECO:0007669"/>
    <property type="project" value="TreeGrafter"/>
</dbReference>
<dbReference type="SUPFAM" id="SSF53474">
    <property type="entry name" value="alpha/beta-Hydrolases"/>
    <property type="match status" value="3"/>
</dbReference>
<dbReference type="PANTHER" id="PTHR11802:SF29">
    <property type="entry name" value="SERINE CARBOXYPEPTIDASE-LIKE 19"/>
    <property type="match status" value="1"/>
</dbReference>
<feature type="signal peptide" evidence="2">
    <location>
        <begin position="1"/>
        <end position="25"/>
    </location>
</feature>
<accession>A0A7J7MY13</accession>
<gene>
    <name evidence="3" type="ORF">GIB67_029985</name>
</gene>
<dbReference type="GO" id="GO:0004185">
    <property type="term" value="F:serine-type carboxypeptidase activity"/>
    <property type="evidence" value="ECO:0007669"/>
    <property type="project" value="InterPro"/>
</dbReference>
<dbReference type="EMBL" id="JACGCM010001188">
    <property type="protein sequence ID" value="KAF6159727.1"/>
    <property type="molecule type" value="Genomic_DNA"/>
</dbReference>
<name>A0A7J7MY13_9MAGN</name>
<dbReference type="OrthoDB" id="443318at2759"/>
<proteinExistence type="inferred from homology"/>
<comment type="similarity">
    <text evidence="1">Belongs to the peptidase S10 family.</text>
</comment>
<dbReference type="GO" id="GO:0016747">
    <property type="term" value="F:acyltransferase activity, transferring groups other than amino-acyl groups"/>
    <property type="evidence" value="ECO:0007669"/>
    <property type="project" value="TreeGrafter"/>
</dbReference>
<dbReference type="Gene3D" id="3.40.50.1820">
    <property type="entry name" value="alpha/beta hydrolase"/>
    <property type="match status" value="1"/>
</dbReference>
<protein>
    <submittedName>
        <fullName evidence="3">Uncharacterized protein</fullName>
    </submittedName>
</protein>
<dbReference type="Pfam" id="PF00450">
    <property type="entry name" value="Peptidase_S10"/>
    <property type="match status" value="2"/>
</dbReference>
<evidence type="ECO:0000256" key="1">
    <source>
        <dbReference type="ARBA" id="ARBA00009431"/>
    </source>
</evidence>
<dbReference type="Gene3D" id="3.40.50.12670">
    <property type="match status" value="1"/>
</dbReference>
<evidence type="ECO:0000313" key="3">
    <source>
        <dbReference type="EMBL" id="KAF6159727.1"/>
    </source>
</evidence>
<dbReference type="GO" id="GO:0006508">
    <property type="term" value="P:proteolysis"/>
    <property type="evidence" value="ECO:0007669"/>
    <property type="project" value="InterPro"/>
</dbReference>
<comment type="caution">
    <text evidence="3">The sequence shown here is derived from an EMBL/GenBank/DDBJ whole genome shotgun (WGS) entry which is preliminary data.</text>
</comment>
<dbReference type="AlphaFoldDB" id="A0A7J7MY13"/>
<evidence type="ECO:0000256" key="2">
    <source>
        <dbReference type="SAM" id="SignalP"/>
    </source>
</evidence>
<dbReference type="PRINTS" id="PR00724">
    <property type="entry name" value="CRBOXYPTASEC"/>
</dbReference>
<feature type="chain" id="PRO_5029619186" evidence="2">
    <location>
        <begin position="26"/>
        <end position="551"/>
    </location>
</feature>
<dbReference type="InterPro" id="IPR001563">
    <property type="entry name" value="Peptidase_S10"/>
</dbReference>
<sequence>MKETYVYISVLLNLLLLQLLCPTLSISKSTVTELPGFPGSLPFELETGYIGVGEGENVQLFYYFVKSDNNPKDDPIILWLTGGHVCSAFIGFFNEIGPLQFVVSKYDGSLPKLTSNPYSWTKVANILFIDSPVGAGFSYSKTAEGNISGDRQTCWQTYEFLKKWLIGHPEFLSNPIYVGGISYVGFTAPLVVQHISDANKAGIEPLVNLKGYLLGNPGENTTKSDNSRIQFAHGMGLLPDELYESMKNSCAGEYTYVDTNNVKCLEDVQAYSKCTAGINFQHILEPKCTVVSPKPNEIAELRRSLIENATELLYSKLPLQLNSEPQFPELGCRSYSYALNYYWANDKSVRKALHIKEDTVLEWQRCRSSQPYKTETSSSFAYHVILSKRGYRSLVYSGDHDMAVPFTSTQNWIRSLNYPIVDDWRPWLVDGEVGGGDHDMAVPFASTQNWIRSLNYPIVDDWRPWLVDGEVGGGDHDMAVPFASTQNWIRSLNYPIVDDWRPWLVDGEVGGYTRTYANKMTFATGGGHTAPEYKPKECFAMFKRWLSEEPL</sequence>
<evidence type="ECO:0000313" key="4">
    <source>
        <dbReference type="Proteomes" id="UP000541444"/>
    </source>
</evidence>
<keyword evidence="2" id="KW-0732">Signal</keyword>
<reference evidence="3 4" key="1">
    <citation type="journal article" date="2020" name="IScience">
        <title>Genome Sequencing of the Endangered Kingdonia uniflora (Circaeasteraceae, Ranunculales) Reveals Potential Mechanisms of Evolutionary Specialization.</title>
        <authorList>
            <person name="Sun Y."/>
            <person name="Deng T."/>
            <person name="Zhang A."/>
            <person name="Moore M.J."/>
            <person name="Landis J.B."/>
            <person name="Lin N."/>
            <person name="Zhang H."/>
            <person name="Zhang X."/>
            <person name="Huang J."/>
            <person name="Zhang X."/>
            <person name="Sun H."/>
            <person name="Wang H."/>
        </authorList>
    </citation>
    <scope>NUCLEOTIDE SEQUENCE [LARGE SCALE GENOMIC DNA]</scope>
    <source>
        <strain evidence="3">TB1705</strain>
        <tissue evidence="3">Leaf</tissue>
    </source>
</reference>
<dbReference type="FunFam" id="3.40.50.1820:FF:000072">
    <property type="entry name" value="Serine carboxypeptidase-like 19"/>
    <property type="match status" value="1"/>
</dbReference>
<dbReference type="PANTHER" id="PTHR11802">
    <property type="entry name" value="SERINE PROTEASE FAMILY S10 SERINE CARBOXYPEPTIDASE"/>
    <property type="match status" value="1"/>
</dbReference>
<dbReference type="Proteomes" id="UP000541444">
    <property type="component" value="Unassembled WGS sequence"/>
</dbReference>
<dbReference type="Gene3D" id="3.40.50.11320">
    <property type="match status" value="2"/>
</dbReference>